<evidence type="ECO:0000313" key="2">
    <source>
        <dbReference type="Proteomes" id="UP001057279"/>
    </source>
</evidence>
<accession>A0ACB9UH86</accession>
<evidence type="ECO:0000313" key="1">
    <source>
        <dbReference type="EMBL" id="KAI4568959.1"/>
    </source>
</evidence>
<keyword evidence="2" id="KW-1185">Reference proteome</keyword>
<reference evidence="1" key="1">
    <citation type="submission" date="2022-03" db="EMBL/GenBank/DDBJ databases">
        <title>Genomic analyses of argali, domestic sheep and their hybrids provide insights into chromosomal evolution, heterosis and genetic basis of agronomic traits.</title>
        <authorList>
            <person name="Li M."/>
        </authorList>
    </citation>
    <scope>NUCLEOTIDE SEQUENCE</scope>
    <source>
        <strain evidence="1">F1 hybrid</strain>
    </source>
</reference>
<proteinExistence type="predicted"/>
<sequence>MRLTRGGHHLRKGCRQKRPNPFPGDQGGGRDPVWGWDLRPGRVAGVPGPASAQGWAGRGGDGGRGGRGGGTGIGCGSGGASLRRPARLQPSRGDAPRGRGMSQTGKLRHLA</sequence>
<organism evidence="1 2">
    <name type="scientific">Ovis ammon polii x Ovis aries</name>
    <dbReference type="NCBI Taxonomy" id="2918886"/>
    <lineage>
        <taxon>Eukaryota</taxon>
        <taxon>Metazoa</taxon>
        <taxon>Chordata</taxon>
        <taxon>Craniata</taxon>
        <taxon>Vertebrata</taxon>
        <taxon>Euteleostomi</taxon>
        <taxon>Mammalia</taxon>
        <taxon>Eutheria</taxon>
        <taxon>Laurasiatheria</taxon>
        <taxon>Artiodactyla</taxon>
        <taxon>Ruminantia</taxon>
        <taxon>Pecora</taxon>
        <taxon>Bovidae</taxon>
        <taxon>Caprinae</taxon>
        <taxon>Ovis</taxon>
    </lineage>
</organism>
<comment type="caution">
    <text evidence="1">The sequence shown here is derived from an EMBL/GenBank/DDBJ whole genome shotgun (WGS) entry which is preliminary data.</text>
</comment>
<dbReference type="Proteomes" id="UP001057279">
    <property type="component" value="Linkage Group LG17"/>
</dbReference>
<name>A0ACB9UH86_9CETA</name>
<dbReference type="EMBL" id="CM043042">
    <property type="protein sequence ID" value="KAI4568959.1"/>
    <property type="molecule type" value="Genomic_DNA"/>
</dbReference>
<gene>
    <name evidence="1" type="ORF">MJG53_014577</name>
</gene>
<protein>
    <submittedName>
        <fullName evidence="1">Uncharacterized protein</fullName>
    </submittedName>
</protein>